<keyword evidence="2" id="KW-0560">Oxidoreductase</keyword>
<proteinExistence type="inferred from homology"/>
<evidence type="ECO:0000313" key="5">
    <source>
        <dbReference type="EMBL" id="QSY49539.1"/>
    </source>
</evidence>
<dbReference type="EMBL" id="CP071595">
    <property type="protein sequence ID" value="QSY49539.1"/>
    <property type="molecule type" value="Genomic_DNA"/>
</dbReference>
<name>A0ABX7RRL0_9ACTN</name>
<dbReference type="InterPro" id="IPR020904">
    <property type="entry name" value="Sc_DH/Rdtase_CS"/>
</dbReference>
<reference evidence="5 6" key="1">
    <citation type="submission" date="2021-03" db="EMBL/GenBank/DDBJ databases">
        <title>Streptomyces strains.</title>
        <authorList>
            <person name="Lund M.B."/>
            <person name="Toerring T."/>
        </authorList>
    </citation>
    <scope>NUCLEOTIDE SEQUENCE [LARGE SCALE GENOMIC DNA]</scope>
    <source>
        <strain evidence="5 6">KCC S-1010</strain>
    </source>
</reference>
<dbReference type="Pfam" id="PF00106">
    <property type="entry name" value="adh_short"/>
    <property type="match status" value="1"/>
</dbReference>
<evidence type="ECO:0000256" key="2">
    <source>
        <dbReference type="ARBA" id="ARBA00023002"/>
    </source>
</evidence>
<dbReference type="PRINTS" id="PR00080">
    <property type="entry name" value="SDRFAMILY"/>
</dbReference>
<dbReference type="Proteomes" id="UP000671836">
    <property type="component" value="Chromosome"/>
</dbReference>
<dbReference type="PRINTS" id="PR00081">
    <property type="entry name" value="GDHRDH"/>
</dbReference>
<dbReference type="PANTHER" id="PTHR44196:SF1">
    <property type="entry name" value="DEHYDROGENASE_REDUCTASE SDR FAMILY MEMBER 7B"/>
    <property type="match status" value="1"/>
</dbReference>
<sequence length="250" mass="26363">MQIKDSVVLVTGANRGIGRALLAECLARDAARAYAAARRPEALEPVTATDPERVVPLVLDVTSPQAISAAVQAAPDVTVLVNNAGVVNLGHLIDMELDAVENVMRTNVLGPLQMVRAFAPVTEHNGGGAIVNVISIGAFGGTPGVGGYPASKAALNLMTQAFREDLVPRGITVHGVFPGPVETDMLAQALSSAPDLGTYPPTTPQEVARAILDGLERGDPEIFPDPISREIGEIWARDPKDVERRLTQMR</sequence>
<evidence type="ECO:0000256" key="1">
    <source>
        <dbReference type="ARBA" id="ARBA00006484"/>
    </source>
</evidence>
<dbReference type="PROSITE" id="PS00061">
    <property type="entry name" value="ADH_SHORT"/>
    <property type="match status" value="1"/>
</dbReference>
<feature type="domain" description="Ketoreductase" evidence="4">
    <location>
        <begin position="6"/>
        <end position="180"/>
    </location>
</feature>
<evidence type="ECO:0000256" key="3">
    <source>
        <dbReference type="RuleBase" id="RU000363"/>
    </source>
</evidence>
<dbReference type="SMART" id="SM00822">
    <property type="entry name" value="PKS_KR"/>
    <property type="match status" value="1"/>
</dbReference>
<dbReference type="InterPro" id="IPR036291">
    <property type="entry name" value="NAD(P)-bd_dom_sf"/>
</dbReference>
<keyword evidence="6" id="KW-1185">Reference proteome</keyword>
<dbReference type="PANTHER" id="PTHR44196">
    <property type="entry name" value="DEHYDROGENASE/REDUCTASE SDR FAMILY MEMBER 7B"/>
    <property type="match status" value="1"/>
</dbReference>
<evidence type="ECO:0000259" key="4">
    <source>
        <dbReference type="SMART" id="SM00822"/>
    </source>
</evidence>
<comment type="similarity">
    <text evidence="1 3">Belongs to the short-chain dehydrogenases/reductases (SDR) family.</text>
</comment>
<dbReference type="Gene3D" id="3.40.50.720">
    <property type="entry name" value="NAD(P)-binding Rossmann-like Domain"/>
    <property type="match status" value="1"/>
</dbReference>
<protein>
    <submittedName>
        <fullName evidence="5">SDR family NAD(P)-dependent oxidoreductase</fullName>
    </submittedName>
</protein>
<accession>A0ABX7RRL0</accession>
<dbReference type="InterPro" id="IPR002347">
    <property type="entry name" value="SDR_fam"/>
</dbReference>
<organism evidence="5 6">
    <name type="scientific">Streptomyces griseocarneus</name>
    <dbReference type="NCBI Taxonomy" id="51201"/>
    <lineage>
        <taxon>Bacteria</taxon>
        <taxon>Bacillati</taxon>
        <taxon>Actinomycetota</taxon>
        <taxon>Actinomycetes</taxon>
        <taxon>Kitasatosporales</taxon>
        <taxon>Streptomycetaceae</taxon>
        <taxon>Streptomyces</taxon>
    </lineage>
</organism>
<dbReference type="RefSeq" id="WP_086569659.1">
    <property type="nucleotide sequence ID" value="NZ_CP071595.1"/>
</dbReference>
<dbReference type="InterPro" id="IPR057326">
    <property type="entry name" value="KR_dom"/>
</dbReference>
<gene>
    <name evidence="5" type="ORF">J3S04_32420</name>
</gene>
<evidence type="ECO:0000313" key="6">
    <source>
        <dbReference type="Proteomes" id="UP000671836"/>
    </source>
</evidence>
<dbReference type="SUPFAM" id="SSF51735">
    <property type="entry name" value="NAD(P)-binding Rossmann-fold domains"/>
    <property type="match status" value="1"/>
</dbReference>